<dbReference type="InterPro" id="IPR001680">
    <property type="entry name" value="WD40_rpt"/>
</dbReference>
<dbReference type="OrthoDB" id="361494at2759"/>
<dbReference type="PANTHER" id="PTHR46202:SF1">
    <property type="entry name" value="DNA EXCISION REPAIR PROTEIN ERCC-8"/>
    <property type="match status" value="1"/>
</dbReference>
<evidence type="ECO:0000313" key="7">
    <source>
        <dbReference type="EMBL" id="CAA0815994.1"/>
    </source>
</evidence>
<feature type="repeat" description="WD" evidence="5">
    <location>
        <begin position="281"/>
        <end position="323"/>
    </location>
</feature>
<keyword evidence="2" id="KW-0677">Repeat</keyword>
<feature type="repeat" description="WD" evidence="5">
    <location>
        <begin position="368"/>
        <end position="410"/>
    </location>
</feature>
<evidence type="ECO:0000256" key="3">
    <source>
        <dbReference type="ARBA" id="ARBA00022763"/>
    </source>
</evidence>
<evidence type="ECO:0000256" key="5">
    <source>
        <dbReference type="PROSITE-ProRule" id="PRU00221"/>
    </source>
</evidence>
<dbReference type="PROSITE" id="PS50294">
    <property type="entry name" value="WD_REPEATS_REGION"/>
    <property type="match status" value="3"/>
</dbReference>
<keyword evidence="1 5" id="KW-0853">WD repeat</keyword>
<gene>
    <name evidence="7" type="ORF">SHERM_15862</name>
</gene>
<dbReference type="InterPro" id="IPR019775">
    <property type="entry name" value="WD40_repeat_CS"/>
</dbReference>
<dbReference type="FunFam" id="2.130.10.10:FF:001356">
    <property type="entry name" value="Excision repair cross-complementation group 8"/>
    <property type="match status" value="1"/>
</dbReference>
<evidence type="ECO:0000256" key="2">
    <source>
        <dbReference type="ARBA" id="ARBA00022737"/>
    </source>
</evidence>
<comment type="caution">
    <text evidence="7">The sequence shown here is derived from an EMBL/GenBank/DDBJ whole genome shotgun (WGS) entry which is preliminary data.</text>
</comment>
<dbReference type="PROSITE" id="PS50082">
    <property type="entry name" value="WD_REPEATS_2"/>
    <property type="match status" value="4"/>
</dbReference>
<keyword evidence="8" id="KW-1185">Reference proteome</keyword>
<dbReference type="GO" id="GO:0000109">
    <property type="term" value="C:nucleotide-excision repair complex"/>
    <property type="evidence" value="ECO:0007669"/>
    <property type="project" value="TreeGrafter"/>
</dbReference>
<evidence type="ECO:0000256" key="6">
    <source>
        <dbReference type="SAM" id="MobiDB-lite"/>
    </source>
</evidence>
<proteinExistence type="predicted"/>
<dbReference type="FunFam" id="2.130.10.10:FF:001188">
    <property type="entry name" value="Transducin/WD40 repeat-like superfamily protein"/>
    <property type="match status" value="1"/>
</dbReference>
<keyword evidence="4" id="KW-0234">DNA repair</keyword>
<name>A0A9N7MNQ0_STRHE</name>
<dbReference type="GO" id="GO:0031464">
    <property type="term" value="C:Cul4A-RING E3 ubiquitin ligase complex"/>
    <property type="evidence" value="ECO:0007669"/>
    <property type="project" value="TreeGrafter"/>
</dbReference>
<dbReference type="SMART" id="SM00320">
    <property type="entry name" value="WD40"/>
    <property type="match status" value="5"/>
</dbReference>
<dbReference type="PRINTS" id="PR00320">
    <property type="entry name" value="GPROTEINBRPT"/>
</dbReference>
<dbReference type="InterPro" id="IPR020472">
    <property type="entry name" value="WD40_PAC1"/>
</dbReference>
<feature type="repeat" description="WD" evidence="5">
    <location>
        <begin position="487"/>
        <end position="528"/>
    </location>
</feature>
<reference evidence="7" key="1">
    <citation type="submission" date="2019-12" db="EMBL/GenBank/DDBJ databases">
        <authorList>
            <person name="Scholes J."/>
        </authorList>
    </citation>
    <scope>NUCLEOTIDE SEQUENCE</scope>
</reference>
<evidence type="ECO:0000256" key="1">
    <source>
        <dbReference type="ARBA" id="ARBA00022574"/>
    </source>
</evidence>
<feature type="region of interest" description="Disordered" evidence="6">
    <location>
        <begin position="421"/>
        <end position="469"/>
    </location>
</feature>
<sequence>MVLLCVRLKSEKCMHHLTRRRQVELESGSDWLHEKKTGWAKCRLPTSSCIFFSTRQNQRPPPRLAGGWPSSSNSPEVLLLPPIARDELQHVGWIDSTMKVLFWRRCRPVQGRCARDKRDSSQSMAPSEAACLYNLINPYVSTHNHTSYCSSSVCKKPLIELDNRRRGDRSGVGGRKIKDARTMWKEIREREFGKLRPNLFSTRVSKSRVSSIQLSNYKEIVSAHRGSINSLQVDLTEGRYLLAGASDATAAVYDIQRATSYEGRGLIAKHSSLFNINKQHEHGHKYAISSAIWYPIDTGLFVTGSYDHHINVWDTNTTQVVMNFKMPGKVYRTAMSSIARTHMLIAAGTEDVQVRLCDIASGAFAHTLSGHRDGIMSIEWSTSSEWVLATGGCDGAIRFWDIRRAGCFRVLDQSHSQFGRRPPVLLRPTANKKSSASSSSSVKVRAPQRKLANGNSSKPHGIGKISSQVKLAKQRSHPGMLSSHDRATGHYGVVTGLKMTEDGMYLISSGSDSRLRLWDIESGCNTLVNFETTRLQQSKQIQMAVSQDSTIAFVPCMNTLKAFDIWSGQTKWTFRGHYENVNCCWYNALDQDLYTGGNDRQILVWSPSKFISEEEYKTEQDGSVDQDNWSD</sequence>
<accession>A0A9N7MNQ0</accession>
<dbReference type="GO" id="GO:0043161">
    <property type="term" value="P:proteasome-mediated ubiquitin-dependent protein catabolic process"/>
    <property type="evidence" value="ECO:0007669"/>
    <property type="project" value="TreeGrafter"/>
</dbReference>
<evidence type="ECO:0000313" key="8">
    <source>
        <dbReference type="Proteomes" id="UP001153555"/>
    </source>
</evidence>
<protein>
    <submittedName>
        <fullName evidence="7">Transducin/WD40 repeat-like superfamily protein</fullName>
    </submittedName>
</protein>
<dbReference type="GO" id="GO:0006283">
    <property type="term" value="P:transcription-coupled nucleotide-excision repair"/>
    <property type="evidence" value="ECO:0007669"/>
    <property type="project" value="InterPro"/>
</dbReference>
<dbReference type="Proteomes" id="UP001153555">
    <property type="component" value="Unassembled WGS sequence"/>
</dbReference>
<feature type="repeat" description="WD" evidence="5">
    <location>
        <begin position="574"/>
        <end position="606"/>
    </location>
</feature>
<dbReference type="PANTHER" id="PTHR46202">
    <property type="entry name" value="DNA EXCISION REPAIR PROTEIN ERCC-8"/>
    <property type="match status" value="1"/>
</dbReference>
<dbReference type="AlphaFoldDB" id="A0A9N7MNQ0"/>
<dbReference type="SUPFAM" id="SSF50978">
    <property type="entry name" value="WD40 repeat-like"/>
    <property type="match status" value="1"/>
</dbReference>
<dbReference type="PROSITE" id="PS00678">
    <property type="entry name" value="WD_REPEATS_1"/>
    <property type="match status" value="2"/>
</dbReference>
<organism evidence="7 8">
    <name type="scientific">Striga hermonthica</name>
    <name type="common">Purple witchweed</name>
    <name type="synonym">Buchnera hermonthica</name>
    <dbReference type="NCBI Taxonomy" id="68872"/>
    <lineage>
        <taxon>Eukaryota</taxon>
        <taxon>Viridiplantae</taxon>
        <taxon>Streptophyta</taxon>
        <taxon>Embryophyta</taxon>
        <taxon>Tracheophyta</taxon>
        <taxon>Spermatophyta</taxon>
        <taxon>Magnoliopsida</taxon>
        <taxon>eudicotyledons</taxon>
        <taxon>Gunneridae</taxon>
        <taxon>Pentapetalae</taxon>
        <taxon>asterids</taxon>
        <taxon>lamiids</taxon>
        <taxon>Lamiales</taxon>
        <taxon>Orobanchaceae</taxon>
        <taxon>Buchnereae</taxon>
        <taxon>Striga</taxon>
    </lineage>
</organism>
<dbReference type="InterPro" id="IPR036322">
    <property type="entry name" value="WD40_repeat_dom_sf"/>
</dbReference>
<keyword evidence="3" id="KW-0227">DNA damage</keyword>
<dbReference type="Pfam" id="PF00400">
    <property type="entry name" value="WD40"/>
    <property type="match status" value="4"/>
</dbReference>
<dbReference type="InterPro" id="IPR042238">
    <property type="entry name" value="Rad28/ERCC8/Ckn1/ATCSA-1"/>
</dbReference>
<dbReference type="EMBL" id="CACSLK010013932">
    <property type="protein sequence ID" value="CAA0815994.1"/>
    <property type="molecule type" value="Genomic_DNA"/>
</dbReference>
<evidence type="ECO:0000256" key="4">
    <source>
        <dbReference type="ARBA" id="ARBA00023204"/>
    </source>
</evidence>
<dbReference type="InterPro" id="IPR015943">
    <property type="entry name" value="WD40/YVTN_repeat-like_dom_sf"/>
</dbReference>
<dbReference type="Gene3D" id="2.130.10.10">
    <property type="entry name" value="YVTN repeat-like/Quinoprotein amine dehydrogenase"/>
    <property type="match status" value="2"/>
</dbReference>
<dbReference type="GO" id="GO:0000209">
    <property type="term" value="P:protein polyubiquitination"/>
    <property type="evidence" value="ECO:0007669"/>
    <property type="project" value="TreeGrafter"/>
</dbReference>